<dbReference type="GO" id="GO:0050185">
    <property type="term" value="F:phosphatidylinositol deacylase activity"/>
    <property type="evidence" value="ECO:0007669"/>
    <property type="project" value="EnsemblFungi"/>
</dbReference>
<dbReference type="PANTHER" id="PTHR15495">
    <property type="entry name" value="NEGATIVE REGULATOR OF VESICLE FORMATION-RELATED"/>
    <property type="match status" value="1"/>
</dbReference>
<dbReference type="InterPro" id="IPR039529">
    <property type="entry name" value="PGAP1/BST1"/>
</dbReference>
<sequence>MFTLGCLISELTLIFIALTVFSYSQSLNDRNACQMSYMSPSFARFTAFDTTHTKHASKYSLYLYREQRLDDSLEPNGVPVLFIPGNAGSYKQVRAIAAEAAEQYYLGADPSYSQLYGLNTNFTHSSSKSPIDFFTADFNEDFTAFHGRALLDQAEYLNDAVEFILSLYNSTDPHRPAPQSVILLGHSMGGIVARTMLTLMNYRENSVNTLLTLSAPHVISPSTHDWDIVNIYNRVNKYWRDSYSFDLVGRNPLASVALVSVAGGNLDSIVPSDYATVSSLVPPSNGLTVFTSTMPGVWTNMDHQAIIWCDQSRKSFANALLSIVDTSSPTMTLPLEQRMQIFRKLFLSGLEDYPEKHMAASKSPNILLKVSDVKDSIHPYSNPLQLHLFGKERTPKLHLLSIPPEVFHHGREVFFNLLTDRKIVSTQSLANALNERKGGGLHVSFCKYHASVAKAELSKDYVFDFHDSSEVATSLWCTSAEDDLILLPCSVHSEEQPPLERANAFSYLQYNVSQFRDYDFIAIIDGYQEVEKGFLMADLTDSLVSITRNNGWFSLATRKEIIELPDQGRSIVSFINFPKIRSSILSFKLKLIKTATGKSESAFAPLLRQYIADPYESLFYPNFEEVTVSFHGSSPFIPFWNSASHPNHLGLQLWIDPSSNAKYSVSIELDILSSLSNLVMLYRTILSVFPFAVLSTVMLLQLDIYHSRGVFISLGDAFNIAFSRVLPFALLFFSFMTPSTTGDDTLPRNMAYNLLISPIPINEMFLGLSDKSFWWLGPVLIVVCCGLTYMAYGLVNVVLYILAKVLSLLVRRRNVKLTEKQDVSRKSPSAKGRVIISVLLCLNVFSIVPYQLTYISAVFVLLGSRIRNIVFDDLLSPGSNRHNFNNFSHTILMFLLLGMPSSVLIMVVWIKQLSINPFSQFSSSQSLLSILPIILLVDRVVSGQMVPRNSLGSQQAILSRVLLSYMAVYALIYGAMHAYWLHNMVNLFSLWLLLIYA</sequence>
<feature type="transmembrane region" description="Helical" evidence="10">
    <location>
        <begin position="891"/>
        <end position="910"/>
    </location>
</feature>
<dbReference type="InterPro" id="IPR012908">
    <property type="entry name" value="PGAP1-ab_dom-like"/>
</dbReference>
<evidence type="ECO:0000256" key="10">
    <source>
        <dbReference type="RuleBase" id="RU365011"/>
    </source>
</evidence>
<keyword evidence="8 10" id="KW-1133">Transmembrane helix</keyword>
<dbReference type="GO" id="GO:0036503">
    <property type="term" value="P:ERAD pathway"/>
    <property type="evidence" value="ECO:0007669"/>
    <property type="project" value="EnsemblFungi"/>
</dbReference>
<dbReference type="InterPro" id="IPR056824">
    <property type="entry name" value="PGAP1_TMD"/>
</dbReference>
<organism evidence="14 15">
    <name type="scientific">Tortispora caseinolytica NRRL Y-17796</name>
    <dbReference type="NCBI Taxonomy" id="767744"/>
    <lineage>
        <taxon>Eukaryota</taxon>
        <taxon>Fungi</taxon>
        <taxon>Dikarya</taxon>
        <taxon>Ascomycota</taxon>
        <taxon>Saccharomycotina</taxon>
        <taxon>Trigonopsidomycetes</taxon>
        <taxon>Trigonopsidales</taxon>
        <taxon>Trigonopsidaceae</taxon>
        <taxon>Tortispora</taxon>
    </lineage>
</organism>
<dbReference type="Pfam" id="PF25141">
    <property type="entry name" value="PGAP1_2nd"/>
    <property type="match status" value="1"/>
</dbReference>
<evidence type="ECO:0000256" key="4">
    <source>
        <dbReference type="ARBA" id="ARBA00022692"/>
    </source>
</evidence>
<keyword evidence="11" id="KW-0732">Signal</keyword>
<dbReference type="Gene3D" id="3.40.50.1820">
    <property type="entry name" value="alpha/beta hydrolase"/>
    <property type="match status" value="1"/>
</dbReference>
<dbReference type="EC" id="3.1.-.-" evidence="10"/>
<evidence type="ECO:0000313" key="14">
    <source>
        <dbReference type="EMBL" id="ODV88752.1"/>
    </source>
</evidence>
<accession>A0A1E4TAG8</accession>
<name>A0A1E4TAG8_9ASCO</name>
<protein>
    <recommendedName>
        <fullName evidence="10">GPI inositol-deacylase</fullName>
        <ecNumber evidence="10">3.1.-.-</ecNumber>
    </recommendedName>
</protein>
<feature type="transmembrane region" description="Helical" evidence="10">
    <location>
        <begin position="773"/>
        <end position="803"/>
    </location>
</feature>
<evidence type="ECO:0000259" key="12">
    <source>
        <dbReference type="Pfam" id="PF07819"/>
    </source>
</evidence>
<dbReference type="AlphaFoldDB" id="A0A1E4TAG8"/>
<keyword evidence="3 10" id="KW-0813">Transport</keyword>
<dbReference type="Proteomes" id="UP000095023">
    <property type="component" value="Unassembled WGS sequence"/>
</dbReference>
<keyword evidence="5 10" id="KW-0378">Hydrolase</keyword>
<reference evidence="15" key="1">
    <citation type="submission" date="2016-02" db="EMBL/GenBank/DDBJ databases">
        <title>Comparative genomics of biotechnologically important yeasts.</title>
        <authorList>
            <consortium name="DOE Joint Genome Institute"/>
            <person name="Riley R."/>
            <person name="Haridas S."/>
            <person name="Wolfe K.H."/>
            <person name="Lopes M.R."/>
            <person name="Hittinger C.T."/>
            <person name="Goker M."/>
            <person name="Salamov A."/>
            <person name="Wisecaver J."/>
            <person name="Long T.M."/>
            <person name="Aerts A.L."/>
            <person name="Barry K."/>
            <person name="Choi C."/>
            <person name="Clum A."/>
            <person name="Coughlan A.Y."/>
            <person name="Deshpande S."/>
            <person name="Douglass A.P."/>
            <person name="Hanson S.J."/>
            <person name="Klenk H.-P."/>
            <person name="Labutti K."/>
            <person name="Lapidus A."/>
            <person name="Lindquist E."/>
            <person name="Lipzen A."/>
            <person name="Meier-Kolthoff J.P."/>
            <person name="Ohm R.A."/>
            <person name="Otillar R.P."/>
            <person name="Pangilinan J."/>
            <person name="Peng Y."/>
            <person name="Rokas A."/>
            <person name="Rosa C.A."/>
            <person name="Scheuner C."/>
            <person name="Sibirny A.A."/>
            <person name="Slot J.C."/>
            <person name="Stielow J.B."/>
            <person name="Sun H."/>
            <person name="Kurtzman C.P."/>
            <person name="Blackwell M."/>
            <person name="Jeffries T.W."/>
            <person name="Grigoriev I.V."/>
        </authorList>
    </citation>
    <scope>NUCLEOTIDE SEQUENCE [LARGE SCALE GENOMIC DNA]</scope>
    <source>
        <strain evidence="15">NRRL Y-17796</strain>
    </source>
</reference>
<comment type="subcellular location">
    <subcellularLocation>
        <location evidence="1">Endoplasmic reticulum membrane</location>
        <topology evidence="1">Multi-pass membrane protein</topology>
    </subcellularLocation>
</comment>
<dbReference type="Pfam" id="PF07819">
    <property type="entry name" value="PGAP1"/>
    <property type="match status" value="1"/>
</dbReference>
<evidence type="ECO:0000259" key="13">
    <source>
        <dbReference type="Pfam" id="PF25140"/>
    </source>
</evidence>
<keyword evidence="7 10" id="KW-0653">Protein transport</keyword>
<evidence type="ECO:0000256" key="7">
    <source>
        <dbReference type="ARBA" id="ARBA00022927"/>
    </source>
</evidence>
<evidence type="ECO:0000313" key="15">
    <source>
        <dbReference type="Proteomes" id="UP000095023"/>
    </source>
</evidence>
<keyword evidence="9 10" id="KW-0472">Membrane</keyword>
<dbReference type="GO" id="GO:0006621">
    <property type="term" value="P:protein retention in ER lumen"/>
    <property type="evidence" value="ECO:0007669"/>
    <property type="project" value="EnsemblFungi"/>
</dbReference>
<feature type="non-terminal residue" evidence="14">
    <location>
        <position position="997"/>
    </location>
</feature>
<dbReference type="GO" id="GO:0006888">
    <property type="term" value="P:endoplasmic reticulum to Golgi vesicle-mediated transport"/>
    <property type="evidence" value="ECO:0007669"/>
    <property type="project" value="EnsemblFungi"/>
</dbReference>
<dbReference type="GO" id="GO:0005789">
    <property type="term" value="C:endoplasmic reticulum membrane"/>
    <property type="evidence" value="ECO:0007669"/>
    <property type="project" value="UniProtKB-SubCell"/>
</dbReference>
<keyword evidence="15" id="KW-1185">Reference proteome</keyword>
<dbReference type="GO" id="GO:0016050">
    <property type="term" value="P:vesicle organization"/>
    <property type="evidence" value="ECO:0007669"/>
    <property type="project" value="EnsemblFungi"/>
</dbReference>
<dbReference type="EMBL" id="KV453843">
    <property type="protein sequence ID" value="ODV88752.1"/>
    <property type="molecule type" value="Genomic_DNA"/>
</dbReference>
<feature type="domain" description="GPI inositol-deacylase transmembrane" evidence="13">
    <location>
        <begin position="686"/>
        <end position="996"/>
    </location>
</feature>
<evidence type="ECO:0000256" key="3">
    <source>
        <dbReference type="ARBA" id="ARBA00022448"/>
    </source>
</evidence>
<dbReference type="SUPFAM" id="SSF53474">
    <property type="entry name" value="alpha/beta-Hydrolases"/>
    <property type="match status" value="1"/>
</dbReference>
<dbReference type="GO" id="GO:0034368">
    <property type="term" value="P:protein-lipid complex remodeling"/>
    <property type="evidence" value="ECO:0007669"/>
    <property type="project" value="EnsemblFungi"/>
</dbReference>
<feature type="transmembrane region" description="Helical" evidence="10">
    <location>
        <begin position="680"/>
        <end position="705"/>
    </location>
</feature>
<feature type="signal peptide" evidence="11">
    <location>
        <begin position="1"/>
        <end position="26"/>
    </location>
</feature>
<dbReference type="InterPro" id="IPR029058">
    <property type="entry name" value="AB_hydrolase_fold"/>
</dbReference>
<dbReference type="GO" id="GO:0015031">
    <property type="term" value="P:protein transport"/>
    <property type="evidence" value="ECO:0007669"/>
    <property type="project" value="UniProtKB-KW"/>
</dbReference>
<dbReference type="FunFam" id="3.40.50.1820:FF:000056">
    <property type="entry name" value="GPI inositol-deacylase"/>
    <property type="match status" value="1"/>
</dbReference>
<keyword evidence="6 10" id="KW-0256">Endoplasmic reticulum</keyword>
<proteinExistence type="inferred from homology"/>
<evidence type="ECO:0000256" key="2">
    <source>
        <dbReference type="ARBA" id="ARBA00006931"/>
    </source>
</evidence>
<evidence type="ECO:0000256" key="5">
    <source>
        <dbReference type="ARBA" id="ARBA00022801"/>
    </source>
</evidence>
<keyword evidence="4 10" id="KW-0812">Transmembrane</keyword>
<evidence type="ECO:0000256" key="8">
    <source>
        <dbReference type="ARBA" id="ARBA00022989"/>
    </source>
</evidence>
<feature type="transmembrane region" description="Helical" evidence="10">
    <location>
        <begin position="962"/>
        <end position="981"/>
    </location>
</feature>
<dbReference type="Pfam" id="PF25140">
    <property type="entry name" value="PGAP1_TMD"/>
    <property type="match status" value="1"/>
</dbReference>
<comment type="similarity">
    <text evidence="2 10">Belongs to the GPI inositol-deacylase family.</text>
</comment>
<evidence type="ECO:0000256" key="6">
    <source>
        <dbReference type="ARBA" id="ARBA00022824"/>
    </source>
</evidence>
<feature type="transmembrane region" description="Helical" evidence="10">
    <location>
        <begin position="830"/>
        <end position="848"/>
    </location>
</feature>
<evidence type="ECO:0000256" key="1">
    <source>
        <dbReference type="ARBA" id="ARBA00004477"/>
    </source>
</evidence>
<feature type="domain" description="GPI inositol-deacylase PGAP1-like alpha/beta" evidence="12">
    <location>
        <begin position="75"/>
        <end position="322"/>
    </location>
</feature>
<dbReference type="OrthoDB" id="348976at2759"/>
<dbReference type="PANTHER" id="PTHR15495:SF7">
    <property type="entry name" value="GPI INOSITOL-DEACYLASE"/>
    <property type="match status" value="1"/>
</dbReference>
<evidence type="ECO:0000256" key="11">
    <source>
        <dbReference type="SAM" id="SignalP"/>
    </source>
</evidence>
<dbReference type="GO" id="GO:0006505">
    <property type="term" value="P:GPI anchor metabolic process"/>
    <property type="evidence" value="ECO:0007669"/>
    <property type="project" value="EnsemblFungi"/>
</dbReference>
<feature type="transmembrane region" description="Helical" evidence="10">
    <location>
        <begin position="717"/>
        <end position="736"/>
    </location>
</feature>
<evidence type="ECO:0000256" key="9">
    <source>
        <dbReference type="ARBA" id="ARBA00023136"/>
    </source>
</evidence>
<feature type="chain" id="PRO_5009163113" description="GPI inositol-deacylase" evidence="11">
    <location>
        <begin position="27"/>
        <end position="997"/>
    </location>
</feature>
<gene>
    <name evidence="14" type="ORF">CANCADRAFT_11696</name>
</gene>
<comment type="function">
    <text evidence="10">Involved in inositol deacylation of GPI-anchored proteins which plays important roles in the quality control and ER-associated degradation of GPI-anchored proteins.</text>
</comment>